<evidence type="ECO:0000313" key="3">
    <source>
        <dbReference type="Proteomes" id="UP001218218"/>
    </source>
</evidence>
<accession>A0AAD6ZKP3</accession>
<dbReference type="AlphaFoldDB" id="A0AAD6ZKP3"/>
<evidence type="ECO:0000313" key="2">
    <source>
        <dbReference type="EMBL" id="KAJ7326167.1"/>
    </source>
</evidence>
<proteinExistence type="predicted"/>
<evidence type="ECO:0000256" key="1">
    <source>
        <dbReference type="SAM" id="MobiDB-lite"/>
    </source>
</evidence>
<feature type="region of interest" description="Disordered" evidence="1">
    <location>
        <begin position="51"/>
        <end position="81"/>
    </location>
</feature>
<sequence length="81" mass="9193">QWSDVMWSDECYVMIGGLGRIFVTRQPNEKWEEEFDVPKFSQVPIHYEVSEHATHRSSPHGPCGPSARVTGRAGTYTTDLP</sequence>
<feature type="non-terminal residue" evidence="2">
    <location>
        <position position="1"/>
    </location>
</feature>
<keyword evidence="3" id="KW-1185">Reference proteome</keyword>
<name>A0AAD6ZKP3_9AGAR</name>
<dbReference type="Proteomes" id="UP001218218">
    <property type="component" value="Unassembled WGS sequence"/>
</dbReference>
<reference evidence="2" key="1">
    <citation type="submission" date="2023-03" db="EMBL/GenBank/DDBJ databases">
        <title>Massive genome expansion in bonnet fungi (Mycena s.s.) driven by repeated elements and novel gene families across ecological guilds.</title>
        <authorList>
            <consortium name="Lawrence Berkeley National Laboratory"/>
            <person name="Harder C.B."/>
            <person name="Miyauchi S."/>
            <person name="Viragh M."/>
            <person name="Kuo A."/>
            <person name="Thoen E."/>
            <person name="Andreopoulos B."/>
            <person name="Lu D."/>
            <person name="Skrede I."/>
            <person name="Drula E."/>
            <person name="Henrissat B."/>
            <person name="Morin E."/>
            <person name="Kohler A."/>
            <person name="Barry K."/>
            <person name="LaButti K."/>
            <person name="Morin E."/>
            <person name="Salamov A."/>
            <person name="Lipzen A."/>
            <person name="Mereny Z."/>
            <person name="Hegedus B."/>
            <person name="Baldrian P."/>
            <person name="Stursova M."/>
            <person name="Weitz H."/>
            <person name="Taylor A."/>
            <person name="Grigoriev I.V."/>
            <person name="Nagy L.G."/>
            <person name="Martin F."/>
            <person name="Kauserud H."/>
        </authorList>
    </citation>
    <scope>NUCLEOTIDE SEQUENCE</scope>
    <source>
        <strain evidence="2">CBHHK002</strain>
    </source>
</reference>
<dbReference type="EMBL" id="JARIHO010000042">
    <property type="protein sequence ID" value="KAJ7326167.1"/>
    <property type="molecule type" value="Genomic_DNA"/>
</dbReference>
<protein>
    <submittedName>
        <fullName evidence="2">Uncharacterized protein</fullName>
    </submittedName>
</protein>
<gene>
    <name evidence="2" type="ORF">DFH08DRAFT_710798</name>
</gene>
<comment type="caution">
    <text evidence="2">The sequence shown here is derived from an EMBL/GenBank/DDBJ whole genome shotgun (WGS) entry which is preliminary data.</text>
</comment>
<organism evidence="2 3">
    <name type="scientific">Mycena albidolilacea</name>
    <dbReference type="NCBI Taxonomy" id="1033008"/>
    <lineage>
        <taxon>Eukaryota</taxon>
        <taxon>Fungi</taxon>
        <taxon>Dikarya</taxon>
        <taxon>Basidiomycota</taxon>
        <taxon>Agaricomycotina</taxon>
        <taxon>Agaricomycetes</taxon>
        <taxon>Agaricomycetidae</taxon>
        <taxon>Agaricales</taxon>
        <taxon>Marasmiineae</taxon>
        <taxon>Mycenaceae</taxon>
        <taxon>Mycena</taxon>
    </lineage>
</organism>